<dbReference type="NCBIfam" id="NF008607">
    <property type="entry name" value="PRK11579.1"/>
    <property type="match status" value="1"/>
</dbReference>
<dbReference type="SUPFAM" id="SSF51735">
    <property type="entry name" value="NAD(P)-binding Rossmann-fold domains"/>
    <property type="match status" value="1"/>
</dbReference>
<evidence type="ECO:0000256" key="2">
    <source>
        <dbReference type="ARBA" id="ARBA00023002"/>
    </source>
</evidence>
<organism evidence="5 6">
    <name type="scientific">Sphaerotilus natans subsp. natans DSM 6575</name>
    <dbReference type="NCBI Taxonomy" id="1286631"/>
    <lineage>
        <taxon>Bacteria</taxon>
        <taxon>Pseudomonadati</taxon>
        <taxon>Pseudomonadota</taxon>
        <taxon>Betaproteobacteria</taxon>
        <taxon>Burkholderiales</taxon>
        <taxon>Sphaerotilaceae</taxon>
        <taxon>Sphaerotilus</taxon>
    </lineage>
</organism>
<dbReference type="InterPro" id="IPR000683">
    <property type="entry name" value="Gfo/Idh/MocA-like_OxRdtase_N"/>
</dbReference>
<dbReference type="InterPro" id="IPR004104">
    <property type="entry name" value="Gfo/Idh/MocA-like_OxRdtase_C"/>
</dbReference>
<dbReference type="InterPro" id="IPR051317">
    <property type="entry name" value="Gfo/Idh/MocA_oxidoreduct"/>
</dbReference>
<dbReference type="PANTHER" id="PTHR43708:SF5">
    <property type="entry name" value="CONSERVED EXPRESSED OXIDOREDUCTASE (EUROFUNG)-RELATED"/>
    <property type="match status" value="1"/>
</dbReference>
<sequence>MSSPSSPTLPAIRVALIGFGYVGRTFHAPLIEAVEGLELVRVASSDAAKVHAWRTDLAVEPDYLRAATAPDIDLVVIASPNDSHHPLARAALRAGKAVVIDKPFTVTLAEAEDLVALAEARGALLSVFHNRRWDGDFLSLRAAIDGGTLGEVRELVSRFDRFSPAPRDRWRERPGPGAGLWFDLGPHVVDQVLQLFGPPDTVCAQQASLRDGGQGVDDWTQVVLGYGAQRRVTLHVTRLAAWQAPRFEAHGTCGSWLCSGLDIQEDQLKAGMAPGAPGWGEDARPALQADAHGAVIEQPRPAGDYRAYYAGIRDALRGLAPNPVPPREALAVMALMDCVTRSATEGRTLRFGAG</sequence>
<evidence type="ECO:0000313" key="5">
    <source>
        <dbReference type="EMBL" id="KDB53750.1"/>
    </source>
</evidence>
<feature type="domain" description="Gfo/Idh/MocA-like oxidoreductase N-terminal" evidence="3">
    <location>
        <begin position="12"/>
        <end position="129"/>
    </location>
</feature>
<dbReference type="Proteomes" id="UP000026714">
    <property type="component" value="Unassembled WGS sequence"/>
</dbReference>
<dbReference type="Pfam" id="PF02894">
    <property type="entry name" value="GFO_IDH_MocA_C"/>
    <property type="match status" value="1"/>
</dbReference>
<protein>
    <submittedName>
        <fullName evidence="5">Oxidoreductase domain-containing protein</fullName>
    </submittedName>
</protein>
<comment type="caution">
    <text evidence="5">The sequence shown here is derived from an EMBL/GenBank/DDBJ whole genome shotgun (WGS) entry which is preliminary data.</text>
</comment>
<evidence type="ECO:0000259" key="4">
    <source>
        <dbReference type="Pfam" id="PF02894"/>
    </source>
</evidence>
<reference evidence="5 6" key="1">
    <citation type="journal article" date="2014" name="FEMS Microbiol. Ecol.">
        <title>Sphaerotilus natans encrusted with nanoball-shaped Fe(III) oxide minerals formed by nitrate-reducing mixotrophic Fe(II) oxidation.</title>
        <authorList>
            <person name="Park S."/>
            <person name="Kim D.H."/>
            <person name="Lee J.H."/>
            <person name="Hur H.G."/>
        </authorList>
    </citation>
    <scope>NUCLEOTIDE SEQUENCE [LARGE SCALE GENOMIC DNA]</scope>
    <source>
        <strain evidence="5 6">DSM 6575</strain>
    </source>
</reference>
<feature type="domain" description="Gfo/Idh/MocA-like oxidoreductase C-terminal" evidence="4">
    <location>
        <begin position="141"/>
        <end position="349"/>
    </location>
</feature>
<comment type="similarity">
    <text evidence="1">Belongs to the Gfo/Idh/MocA family.</text>
</comment>
<dbReference type="GO" id="GO:0016491">
    <property type="term" value="F:oxidoreductase activity"/>
    <property type="evidence" value="ECO:0007669"/>
    <property type="project" value="UniProtKB-KW"/>
</dbReference>
<dbReference type="EMBL" id="AZRA01000016">
    <property type="protein sequence ID" value="KDB53750.1"/>
    <property type="molecule type" value="Genomic_DNA"/>
</dbReference>
<dbReference type="Gene3D" id="3.40.50.720">
    <property type="entry name" value="NAD(P)-binding Rossmann-like Domain"/>
    <property type="match status" value="1"/>
</dbReference>
<proteinExistence type="inferred from homology"/>
<gene>
    <name evidence="5" type="ORF">X805_06510</name>
</gene>
<dbReference type="RefSeq" id="WP_037478171.1">
    <property type="nucleotide sequence ID" value="NZ_AZRA01000016.1"/>
</dbReference>
<evidence type="ECO:0000256" key="1">
    <source>
        <dbReference type="ARBA" id="ARBA00010928"/>
    </source>
</evidence>
<dbReference type="AlphaFoldDB" id="A0A059KQV1"/>
<dbReference type="PATRIC" id="fig|1286631.3.peg.641"/>
<dbReference type="InterPro" id="IPR036291">
    <property type="entry name" value="NAD(P)-bd_dom_sf"/>
</dbReference>
<dbReference type="Pfam" id="PF01408">
    <property type="entry name" value="GFO_IDH_MocA"/>
    <property type="match status" value="1"/>
</dbReference>
<dbReference type="eggNOG" id="COG0673">
    <property type="taxonomic scope" value="Bacteria"/>
</dbReference>
<dbReference type="PANTHER" id="PTHR43708">
    <property type="entry name" value="CONSERVED EXPRESSED OXIDOREDUCTASE (EUROFUNG)"/>
    <property type="match status" value="1"/>
</dbReference>
<evidence type="ECO:0000259" key="3">
    <source>
        <dbReference type="Pfam" id="PF01408"/>
    </source>
</evidence>
<evidence type="ECO:0000313" key="6">
    <source>
        <dbReference type="Proteomes" id="UP000026714"/>
    </source>
</evidence>
<name>A0A059KQV1_9BURK</name>
<dbReference type="Gene3D" id="3.30.360.10">
    <property type="entry name" value="Dihydrodipicolinate Reductase, domain 2"/>
    <property type="match status" value="1"/>
</dbReference>
<dbReference type="STRING" id="34103.SAMN05421778_105190"/>
<dbReference type="GO" id="GO:0000166">
    <property type="term" value="F:nucleotide binding"/>
    <property type="evidence" value="ECO:0007669"/>
    <property type="project" value="InterPro"/>
</dbReference>
<keyword evidence="6" id="KW-1185">Reference proteome</keyword>
<keyword evidence="2" id="KW-0560">Oxidoreductase</keyword>
<accession>A0A059KQV1</accession>